<dbReference type="Proteomes" id="UP000478571">
    <property type="component" value="Unassembled WGS sequence"/>
</dbReference>
<proteinExistence type="predicted"/>
<sequence length="388" mass="44230">MLTMANLNRRIIFDNETQINKKQFSQTIDIDLDLEGTVQHPLHNLPGYFIRSVESALKYTEFLISKGITNITYRLGGGLQIEEPDSYVYAPLLLNSESNVCAKFDADTILDKHVEFYTLLRKVFPRGYLHITADPFGIAPNLSDGAWGARDERGELDEEQTYLLLEKIADKYSSCDVDALLTMGRVENEVEITRRVIDSNKRNTEIYAFSQNIESKAAYVYLDKLNKADSYQKILPGNITEMKIRTILDIYAGVDAIIVKPSENLHVIQFTKDYVTSPEVALSFLESIVDSDIFGDKNHIRSICKKILEDKNTFENNCKRVTIGTYAVSGSYLMDKLLEENKGKEFSFNVQNEKYRNIISIIGDRMAHIIDRSTESYLDFIENGDVSE</sequence>
<protein>
    <recommendedName>
        <fullName evidence="3">Porphobilinogen synthase</fullName>
    </recommendedName>
</protein>
<dbReference type="SUPFAM" id="SSF51569">
    <property type="entry name" value="Aldolase"/>
    <property type="match status" value="1"/>
</dbReference>
<reference evidence="1 2" key="1">
    <citation type="submission" date="2020-01" db="EMBL/GenBank/DDBJ databases">
        <title>Draft Genome Sequence of Vibrio sp. strain OCN044, Isolated from a Healthy Coral at Palmyra Atoll.</title>
        <authorList>
            <person name="Videau P."/>
            <person name="Loughran R."/>
            <person name="Esquivel A."/>
            <person name="Deadmond M."/>
            <person name="Paddock B.E."/>
            <person name="Saw J.H."/>
            <person name="Ushijima B."/>
        </authorList>
    </citation>
    <scope>NUCLEOTIDE SEQUENCE [LARGE SCALE GENOMIC DNA]</scope>
    <source>
        <strain evidence="1 2">OCN044</strain>
    </source>
</reference>
<evidence type="ECO:0000313" key="1">
    <source>
        <dbReference type="EMBL" id="MYM59100.1"/>
    </source>
</evidence>
<evidence type="ECO:0000313" key="2">
    <source>
        <dbReference type="Proteomes" id="UP000478571"/>
    </source>
</evidence>
<comment type="caution">
    <text evidence="1">The sequence shown here is derived from an EMBL/GenBank/DDBJ whole genome shotgun (WGS) entry which is preliminary data.</text>
</comment>
<dbReference type="Gene3D" id="3.20.20.70">
    <property type="entry name" value="Aldolase class I"/>
    <property type="match status" value="1"/>
</dbReference>
<evidence type="ECO:0008006" key="3">
    <source>
        <dbReference type="Google" id="ProtNLM"/>
    </source>
</evidence>
<dbReference type="AlphaFoldDB" id="A0A6L8LWR0"/>
<accession>A0A6L8LWR0</accession>
<name>A0A6L8LWR0_9VIBR</name>
<gene>
    <name evidence="1" type="ORF">GTG28_07685</name>
</gene>
<dbReference type="EMBL" id="WWEU01000002">
    <property type="protein sequence ID" value="MYM59100.1"/>
    <property type="molecule type" value="Genomic_DNA"/>
</dbReference>
<dbReference type="InterPro" id="IPR013785">
    <property type="entry name" value="Aldolase_TIM"/>
</dbReference>
<keyword evidence="2" id="KW-1185">Reference proteome</keyword>
<organism evidence="1 2">
    <name type="scientific">Vibrio tetraodonis subsp. pristinus</name>
    <dbReference type="NCBI Taxonomy" id="2695891"/>
    <lineage>
        <taxon>Bacteria</taxon>
        <taxon>Pseudomonadati</taxon>
        <taxon>Pseudomonadota</taxon>
        <taxon>Gammaproteobacteria</taxon>
        <taxon>Vibrionales</taxon>
        <taxon>Vibrionaceae</taxon>
        <taxon>Vibrio</taxon>
    </lineage>
</organism>